<evidence type="ECO:0000313" key="1">
    <source>
        <dbReference type="EMBL" id="SPP33533.1"/>
    </source>
</evidence>
<dbReference type="EMBL" id="OUNE01000214">
    <property type="protein sequence ID" value="SPP33533.1"/>
    <property type="molecule type" value="Genomic_DNA"/>
</dbReference>
<accession>A0A3B0J8S6</accession>
<gene>
    <name evidence="1" type="ORF">WBAD_1205</name>
</gene>
<protein>
    <submittedName>
        <fullName evidence="1">Uncharacterized protein</fullName>
    </submittedName>
</protein>
<name>A0A3B0J8S6_9RICK</name>
<sequence>MWSNSNSLNKYGYVSDANGLSHQQMGMYADLGRYEVADEDMMYPKNYGIIGDGLKKVTNLTGDTAKSIANYLIKPVSDQVAKQIVVPLGTEIISKIVVPITKKVAEQNQDMIKELTDKLMVRMEYFARLQIEKLKEDVKQEITSIPSKVLEKIKPSSWLPSWKAESLDEAYYDTYVPNDIDEFAW</sequence>
<dbReference type="AlphaFoldDB" id="A0A3B0J8S6"/>
<organism evidence="1">
    <name type="scientific">Wolbachia endosymbiont of Aleurodicus dispersus</name>
    <dbReference type="NCBI Taxonomy" id="1288877"/>
    <lineage>
        <taxon>Bacteria</taxon>
        <taxon>Pseudomonadati</taxon>
        <taxon>Pseudomonadota</taxon>
        <taxon>Alphaproteobacteria</taxon>
        <taxon>Rickettsiales</taxon>
        <taxon>Anaplasmataceae</taxon>
        <taxon>Wolbachieae</taxon>
        <taxon>Wolbachia</taxon>
    </lineage>
</organism>
<reference evidence="1" key="1">
    <citation type="submission" date="2018-04" db="EMBL/GenBank/DDBJ databases">
        <authorList>
            <person name="Go L.Y."/>
            <person name="Mitchell J.A."/>
        </authorList>
    </citation>
    <scope>NUCLEOTIDE SEQUENCE</scope>
    <source>
        <strain evidence="1">WBAD</strain>
    </source>
</reference>
<proteinExistence type="predicted"/>